<reference evidence="1 2" key="1">
    <citation type="submission" date="2015-03" db="EMBL/GenBank/DDBJ databases">
        <title>Genome assembly of Sandaracinus amylolyticus DSM 53668.</title>
        <authorList>
            <person name="Sharma G."/>
            <person name="Subramanian S."/>
        </authorList>
    </citation>
    <scope>NUCLEOTIDE SEQUENCE [LARGE SCALE GENOMIC DNA]</scope>
    <source>
        <strain evidence="1 2">DSM 53668</strain>
    </source>
</reference>
<keyword evidence="2" id="KW-1185">Reference proteome</keyword>
<accession>A0A0F6W4Q7</accession>
<evidence type="ECO:0000313" key="2">
    <source>
        <dbReference type="Proteomes" id="UP000034883"/>
    </source>
</evidence>
<dbReference type="KEGG" id="samy:DB32_004497"/>
<dbReference type="OrthoDB" id="9803986at2"/>
<evidence type="ECO:0000313" key="1">
    <source>
        <dbReference type="EMBL" id="AKF07348.1"/>
    </source>
</evidence>
<organism evidence="1 2">
    <name type="scientific">Sandaracinus amylolyticus</name>
    <dbReference type="NCBI Taxonomy" id="927083"/>
    <lineage>
        <taxon>Bacteria</taxon>
        <taxon>Pseudomonadati</taxon>
        <taxon>Myxococcota</taxon>
        <taxon>Polyangia</taxon>
        <taxon>Polyangiales</taxon>
        <taxon>Sandaracinaceae</taxon>
        <taxon>Sandaracinus</taxon>
    </lineage>
</organism>
<name>A0A0F6W4Q7_9BACT</name>
<dbReference type="AlphaFoldDB" id="A0A0F6W4Q7"/>
<dbReference type="EMBL" id="CP011125">
    <property type="protein sequence ID" value="AKF07348.1"/>
    <property type="molecule type" value="Genomic_DNA"/>
</dbReference>
<dbReference type="RefSeq" id="WP_053234619.1">
    <property type="nucleotide sequence ID" value="NZ_CP011125.1"/>
</dbReference>
<protein>
    <submittedName>
        <fullName evidence="1">Oxetanocin A resistance protein</fullName>
    </submittedName>
</protein>
<sequence>MRRSDLVADCSACAALCCTALPFDASEEFAIDKGAGEPCRYLCTDDRCAIHDQLVVRGFSGCAAFDCYGAGPRVTRAFADAPQRDDAFRVLRELHELLWLLTEAAKLVPPTHAELRARLASEVDGIEAIACGPIDALLEVDPRGHHERAHALLRRVGDTLGGRRRALVVITRR</sequence>
<dbReference type="Proteomes" id="UP000034883">
    <property type="component" value="Chromosome"/>
</dbReference>
<gene>
    <name evidence="1" type="ORF">DB32_004497</name>
</gene>
<dbReference type="STRING" id="927083.DB32_004497"/>
<proteinExistence type="predicted"/>